<dbReference type="RefSeq" id="WP_063271699.1">
    <property type="nucleotide sequence ID" value="NZ_LQMT02000002.1"/>
</dbReference>
<reference evidence="1 2" key="1">
    <citation type="submission" date="2016-12" db="EMBL/GenBank/DDBJ databases">
        <title>Amycolatopsis keratiniphila subsp. keratiniphila genome sequencing and assembly.</title>
        <authorList>
            <person name="Mayilraj S."/>
            <person name="Kaur N."/>
        </authorList>
    </citation>
    <scope>NUCLEOTIDE SEQUENCE [LARGE SCALE GENOMIC DNA]</scope>
    <source>
        <strain evidence="1 2">DSM 44409</strain>
    </source>
</reference>
<dbReference type="AlphaFoldDB" id="A0A1W2M482"/>
<accession>A0A1W2M482</accession>
<gene>
    <name evidence="1" type="ORF">AVR91_0200400</name>
</gene>
<dbReference type="EMBL" id="LQMT02000002">
    <property type="protein sequence ID" value="ONF75014.1"/>
    <property type="molecule type" value="Genomic_DNA"/>
</dbReference>
<comment type="caution">
    <text evidence="1">The sequence shown here is derived from an EMBL/GenBank/DDBJ whole genome shotgun (WGS) entry which is preliminary data.</text>
</comment>
<name>A0A1W2M482_9PSEU</name>
<evidence type="ECO:0000313" key="2">
    <source>
        <dbReference type="Proteomes" id="UP000076660"/>
    </source>
</evidence>
<sequence length="78" mass="9142">MPRPLLQRIIDVDRDQRPEIGDGWVTAALLAIRSTLHDLDHPEDEEEDDVTPRPALRVVTDEEEQPSPWWHRFVNHGR</sequence>
<dbReference type="OrthoDB" id="3676119at2"/>
<organism evidence="1 2">
    <name type="scientific">Amycolatopsis keratiniphila subsp. keratiniphila</name>
    <dbReference type="NCBI Taxonomy" id="227715"/>
    <lineage>
        <taxon>Bacteria</taxon>
        <taxon>Bacillati</taxon>
        <taxon>Actinomycetota</taxon>
        <taxon>Actinomycetes</taxon>
        <taxon>Pseudonocardiales</taxon>
        <taxon>Pseudonocardiaceae</taxon>
        <taxon>Amycolatopsis</taxon>
        <taxon>Amycolatopsis japonica group</taxon>
    </lineage>
</organism>
<proteinExistence type="predicted"/>
<dbReference type="Proteomes" id="UP000076660">
    <property type="component" value="Unassembled WGS sequence"/>
</dbReference>
<evidence type="ECO:0000313" key="1">
    <source>
        <dbReference type="EMBL" id="ONF75014.1"/>
    </source>
</evidence>
<protein>
    <submittedName>
        <fullName evidence="1">Uncharacterized protein</fullName>
    </submittedName>
</protein>